<keyword evidence="1" id="KW-0863">Zinc-finger</keyword>
<evidence type="ECO:0000259" key="3">
    <source>
        <dbReference type="PROSITE" id="PS50158"/>
    </source>
</evidence>
<gene>
    <name evidence="4" type="ORF">Tci_065995</name>
</gene>
<proteinExistence type="predicted"/>
<dbReference type="InterPro" id="IPR054722">
    <property type="entry name" value="PolX-like_BBD"/>
</dbReference>
<dbReference type="GO" id="GO:0003676">
    <property type="term" value="F:nucleic acid binding"/>
    <property type="evidence" value="ECO:0007669"/>
    <property type="project" value="InterPro"/>
</dbReference>
<dbReference type="Pfam" id="PF14223">
    <property type="entry name" value="Retrotran_gag_2"/>
    <property type="match status" value="1"/>
</dbReference>
<evidence type="ECO:0000256" key="1">
    <source>
        <dbReference type="PROSITE-ProRule" id="PRU00047"/>
    </source>
</evidence>
<keyword evidence="1" id="KW-0479">Metal-binding</keyword>
<feature type="region of interest" description="Disordered" evidence="2">
    <location>
        <begin position="565"/>
        <end position="591"/>
    </location>
</feature>
<dbReference type="SUPFAM" id="SSF57756">
    <property type="entry name" value="Retrovirus zinc finger-like domains"/>
    <property type="match status" value="1"/>
</dbReference>
<dbReference type="AlphaFoldDB" id="A0A6L2P8S3"/>
<name>A0A6L2P8S3_TANCI</name>
<feature type="compositionally biased region" description="Basic and acidic residues" evidence="2">
    <location>
        <begin position="565"/>
        <end position="574"/>
    </location>
</feature>
<reference evidence="4" key="1">
    <citation type="journal article" date="2019" name="Sci. Rep.">
        <title>Draft genome of Tanacetum cinerariifolium, the natural source of mosquito coil.</title>
        <authorList>
            <person name="Yamashiro T."/>
            <person name="Shiraishi A."/>
            <person name="Satake H."/>
            <person name="Nakayama K."/>
        </authorList>
    </citation>
    <scope>NUCLEOTIDE SEQUENCE</scope>
</reference>
<dbReference type="InterPro" id="IPR036875">
    <property type="entry name" value="Znf_CCHC_sf"/>
</dbReference>
<feature type="region of interest" description="Disordered" evidence="2">
    <location>
        <begin position="692"/>
        <end position="714"/>
    </location>
</feature>
<protein>
    <recommendedName>
        <fullName evidence="3">CCHC-type domain-containing protein</fullName>
    </recommendedName>
</protein>
<sequence length="801" mass="90714">MDDLDITMEEYIRFEEEKARKCGKVFNWGTAKYGKIWYDEDVHDLRSVETKFPAIVFIDNLTSDETLSYEPMVSPLNDNKIGFRISFDEFDDEDYTLVYDKNSFSYKIIYVDNLKMNLKNDNEKVNMPLFPSPKPSVSFINDLDFFKDFKNEFPSIVYNDALTSKSDFSTEPTLCPQHIDEFNFKDETSLLESDEKEENVLYFNDLFPFNVIYPDDLKSDKDNDDDKIDIKQSSGDMSVIPLPNEVILNGDSPPPTRSVNGVETTYPPTTAEEKLARKNELKARGTLLMALPNEHQHKFNSYKSDKSLMEAIEKMFGGNKESKKVQKTHPKQQYVNFNGTSSEGLDQIYDRLQKLISLLEIHGETISQENLNLKLLRSLPSDLSDAVIYTFFASQSNSSQLDNEDLKQIDPDDLEEMDLKWQMAMLTMRARRFLQKTRRNLGVKGTDTIGFDKNKVECYNCHRKGHFARECMVSKHQDNRNRETTTRIVPVYETTSNALVTQCYALGYDWSDQAGDGPTNFALMTYTSSSYSSSDYEVSDSEDENEIETETAKVKFVKPTEHVKSLRKSVKQEESNMQTKYPRKNNQSPRVLTNSGLNTLNTARQTSSKAAVSVNTARPVNTAYPRSTMNGARPATNIFNKAHSHGNPQQELQEKGVIDSGCSRHMTRNMSYLSEYKEIDGGYVAFGGDPKGGKITSKGPKSSKDEVADDVGKKSIKVPRKENGVLDPAKEGRERAQRNEFKGMFGQEKDANGNMIFTHVSAVGSIYVYLGGSIPVNAATLPNADLLIDPLMPDLKDTANL</sequence>
<organism evidence="4">
    <name type="scientific">Tanacetum cinerariifolium</name>
    <name type="common">Dalmatian daisy</name>
    <name type="synonym">Chrysanthemum cinerariifolium</name>
    <dbReference type="NCBI Taxonomy" id="118510"/>
    <lineage>
        <taxon>Eukaryota</taxon>
        <taxon>Viridiplantae</taxon>
        <taxon>Streptophyta</taxon>
        <taxon>Embryophyta</taxon>
        <taxon>Tracheophyta</taxon>
        <taxon>Spermatophyta</taxon>
        <taxon>Magnoliopsida</taxon>
        <taxon>eudicotyledons</taxon>
        <taxon>Gunneridae</taxon>
        <taxon>Pentapetalae</taxon>
        <taxon>asterids</taxon>
        <taxon>campanulids</taxon>
        <taxon>Asterales</taxon>
        <taxon>Asteraceae</taxon>
        <taxon>Asteroideae</taxon>
        <taxon>Anthemideae</taxon>
        <taxon>Anthemidinae</taxon>
        <taxon>Tanacetum</taxon>
    </lineage>
</organism>
<feature type="compositionally biased region" description="Basic and acidic residues" evidence="2">
    <location>
        <begin position="702"/>
        <end position="714"/>
    </location>
</feature>
<dbReference type="Gene3D" id="4.10.60.10">
    <property type="entry name" value="Zinc finger, CCHC-type"/>
    <property type="match status" value="1"/>
</dbReference>
<keyword evidence="1" id="KW-0862">Zinc</keyword>
<evidence type="ECO:0000313" key="4">
    <source>
        <dbReference type="EMBL" id="GEU94017.1"/>
    </source>
</evidence>
<feature type="domain" description="CCHC-type" evidence="3">
    <location>
        <begin position="458"/>
        <end position="471"/>
    </location>
</feature>
<dbReference type="EMBL" id="BKCJ010010977">
    <property type="protein sequence ID" value="GEU94017.1"/>
    <property type="molecule type" value="Genomic_DNA"/>
</dbReference>
<dbReference type="SMART" id="SM00343">
    <property type="entry name" value="ZnF_C2HC"/>
    <property type="match status" value="1"/>
</dbReference>
<dbReference type="InterPro" id="IPR001878">
    <property type="entry name" value="Znf_CCHC"/>
</dbReference>
<dbReference type="PROSITE" id="PS50158">
    <property type="entry name" value="ZF_CCHC"/>
    <property type="match status" value="1"/>
</dbReference>
<evidence type="ECO:0000256" key="2">
    <source>
        <dbReference type="SAM" id="MobiDB-lite"/>
    </source>
</evidence>
<comment type="caution">
    <text evidence="4">The sequence shown here is derived from an EMBL/GenBank/DDBJ whole genome shotgun (WGS) entry which is preliminary data.</text>
</comment>
<dbReference type="Pfam" id="PF22936">
    <property type="entry name" value="Pol_BBD"/>
    <property type="match status" value="1"/>
</dbReference>
<feature type="compositionally biased region" description="Polar residues" evidence="2">
    <location>
        <begin position="575"/>
        <end position="591"/>
    </location>
</feature>
<dbReference type="GO" id="GO:0008270">
    <property type="term" value="F:zinc ion binding"/>
    <property type="evidence" value="ECO:0007669"/>
    <property type="project" value="UniProtKB-KW"/>
</dbReference>
<accession>A0A6L2P8S3</accession>